<dbReference type="EMBL" id="VUOB01000028">
    <property type="protein sequence ID" value="KAA2261404.1"/>
    <property type="molecule type" value="Genomic_DNA"/>
</dbReference>
<dbReference type="InterPro" id="IPR020845">
    <property type="entry name" value="AMP-binding_CS"/>
</dbReference>
<dbReference type="PANTHER" id="PTHR45527">
    <property type="entry name" value="NONRIBOSOMAL PEPTIDE SYNTHETASE"/>
    <property type="match status" value="1"/>
</dbReference>
<keyword evidence="3" id="KW-0436">Ligase</keyword>
<evidence type="ECO:0000259" key="1">
    <source>
        <dbReference type="Pfam" id="PF00501"/>
    </source>
</evidence>
<dbReference type="InterPro" id="IPR025110">
    <property type="entry name" value="AMP-bd_C"/>
</dbReference>
<dbReference type="NCBIfam" id="TIGR01733">
    <property type="entry name" value="AA-adenyl-dom"/>
    <property type="match status" value="1"/>
</dbReference>
<dbReference type="Pfam" id="PF00501">
    <property type="entry name" value="AMP-binding"/>
    <property type="match status" value="1"/>
</dbReference>
<reference evidence="3 4" key="2">
    <citation type="submission" date="2019-09" db="EMBL/GenBank/DDBJ databases">
        <authorList>
            <person name="Jin C."/>
        </authorList>
    </citation>
    <scope>NUCLEOTIDE SEQUENCE [LARGE SCALE GENOMIC DNA]</scope>
    <source>
        <strain evidence="3 4">AN110305</strain>
    </source>
</reference>
<dbReference type="GO" id="GO:0016874">
    <property type="term" value="F:ligase activity"/>
    <property type="evidence" value="ECO:0007669"/>
    <property type="project" value="UniProtKB-KW"/>
</dbReference>
<dbReference type="OrthoDB" id="3243414at2"/>
<dbReference type="GO" id="GO:0005737">
    <property type="term" value="C:cytoplasm"/>
    <property type="evidence" value="ECO:0007669"/>
    <property type="project" value="TreeGrafter"/>
</dbReference>
<dbReference type="InterPro" id="IPR010071">
    <property type="entry name" value="AA_adenyl_dom"/>
</dbReference>
<dbReference type="Gene3D" id="3.30.300.30">
    <property type="match status" value="1"/>
</dbReference>
<dbReference type="InterPro" id="IPR042099">
    <property type="entry name" value="ANL_N_sf"/>
</dbReference>
<evidence type="ECO:0000313" key="3">
    <source>
        <dbReference type="EMBL" id="KAA2261404.1"/>
    </source>
</evidence>
<dbReference type="Pfam" id="PF13193">
    <property type="entry name" value="AMP-binding_C"/>
    <property type="match status" value="1"/>
</dbReference>
<comment type="caution">
    <text evidence="3">The sequence shown here is derived from an EMBL/GenBank/DDBJ whole genome shotgun (WGS) entry which is preliminary data.</text>
</comment>
<dbReference type="PANTHER" id="PTHR45527:SF1">
    <property type="entry name" value="FATTY ACID SYNTHASE"/>
    <property type="match status" value="1"/>
</dbReference>
<dbReference type="InterPro" id="IPR045851">
    <property type="entry name" value="AMP-bd_C_sf"/>
</dbReference>
<evidence type="ECO:0000313" key="4">
    <source>
        <dbReference type="Proteomes" id="UP000323454"/>
    </source>
</evidence>
<dbReference type="PROSITE" id="PS00455">
    <property type="entry name" value="AMP_BINDING"/>
    <property type="match status" value="1"/>
</dbReference>
<dbReference type="SUPFAM" id="SSF56801">
    <property type="entry name" value="Acetyl-CoA synthetase-like"/>
    <property type="match status" value="1"/>
</dbReference>
<dbReference type="InterPro" id="IPR000873">
    <property type="entry name" value="AMP-dep_synth/lig_dom"/>
</dbReference>
<sequence length="524" mass="56424">MNRERHAVIDQHATLYGLFREAARRSPDATAIEVGEDAPTYREFVELVDRLAAALVDTAGRRPHAVGLLATRSLAAYAGYLAALRLGAIVVPLNPAFPAGRNRGMCAAVGVDVVVVDESGAAQAEEVLDGGDIVALPLHGAWREGLPAAWEAAYDGKPEDVAYVLFTSGSTGTPKGVPIRHSNVTSYLAFCVERYEVRPGCRLSQVFELTFDPSVFDLFAAWSTGATLVVPQQAEVLTPARFVAGRGITHWFSVPSVISLARRLRGLRPGSMPGLRWSVFAGETLTVAQARAWAAAAPASVLDNGYGPTELTVTCTAYRLPADPADWPETSNGTLPIGPAYDRLDAVLVTEDGTVGTDGELCMRGAQRFDGYLDPAHDRGRFLRGEERFTVVEGPVLPSDWYRTGDRVRIEHGEIVHIGRLDDQVKVHGYRIELGEIESALRSHPAVLDVVVLAAPEQGGELLLHALYTGEAVAEDELTAVVGGRLPAYMVPSSVHHVDTFPVNASGKVDRRRLAAELDDRQDA</sequence>
<dbReference type="GO" id="GO:0044550">
    <property type="term" value="P:secondary metabolite biosynthetic process"/>
    <property type="evidence" value="ECO:0007669"/>
    <property type="project" value="TreeGrafter"/>
</dbReference>
<name>A0A5B2XE27_9PSEU</name>
<dbReference type="Gene3D" id="3.40.50.12780">
    <property type="entry name" value="N-terminal domain of ligase-like"/>
    <property type="match status" value="1"/>
</dbReference>
<dbReference type="Proteomes" id="UP000323454">
    <property type="component" value="Unassembled WGS sequence"/>
</dbReference>
<dbReference type="GO" id="GO:0043041">
    <property type="term" value="P:amino acid activation for nonribosomal peptide biosynthetic process"/>
    <property type="evidence" value="ECO:0007669"/>
    <property type="project" value="TreeGrafter"/>
</dbReference>
<dbReference type="AlphaFoldDB" id="A0A5B2XE27"/>
<dbReference type="GO" id="GO:0031177">
    <property type="term" value="F:phosphopantetheine binding"/>
    <property type="evidence" value="ECO:0007669"/>
    <property type="project" value="TreeGrafter"/>
</dbReference>
<accession>A0A5B2XE27</accession>
<proteinExistence type="predicted"/>
<feature type="domain" description="AMP-binding enzyme C-terminal" evidence="2">
    <location>
        <begin position="436"/>
        <end position="508"/>
    </location>
</feature>
<gene>
    <name evidence="3" type="ORF">F0L68_16545</name>
</gene>
<keyword evidence="4" id="KW-1185">Reference proteome</keyword>
<protein>
    <submittedName>
        <fullName evidence="3">D-alanine--poly(Phosphoribitol) ligase</fullName>
    </submittedName>
</protein>
<reference evidence="3 4" key="1">
    <citation type="submission" date="2019-09" db="EMBL/GenBank/DDBJ databases">
        <title>Goodfellowia gen. nov., a new genus of the Pseudonocardineae related to Actinoalloteichus, containing Goodfellowia coeruleoviolacea gen. nov., comb. nov. gen. nov., comb. nov.</title>
        <authorList>
            <person name="Labeda D."/>
        </authorList>
    </citation>
    <scope>NUCLEOTIDE SEQUENCE [LARGE SCALE GENOMIC DNA]</scope>
    <source>
        <strain evidence="3 4">AN110305</strain>
    </source>
</reference>
<feature type="domain" description="AMP-dependent synthetase/ligase" evidence="1">
    <location>
        <begin position="19"/>
        <end position="373"/>
    </location>
</feature>
<organism evidence="3 4">
    <name type="scientific">Solihabitans fulvus</name>
    <dbReference type="NCBI Taxonomy" id="1892852"/>
    <lineage>
        <taxon>Bacteria</taxon>
        <taxon>Bacillati</taxon>
        <taxon>Actinomycetota</taxon>
        <taxon>Actinomycetes</taxon>
        <taxon>Pseudonocardiales</taxon>
        <taxon>Pseudonocardiaceae</taxon>
        <taxon>Solihabitans</taxon>
    </lineage>
</organism>
<evidence type="ECO:0000259" key="2">
    <source>
        <dbReference type="Pfam" id="PF13193"/>
    </source>
</evidence>